<dbReference type="InterPro" id="IPR001781">
    <property type="entry name" value="Znf_LIM"/>
</dbReference>
<keyword evidence="1 4" id="KW-0479">Metal-binding</keyword>
<dbReference type="OMA" id="WEANEIK"/>
<dbReference type="STRING" id="121224.E0VLU0"/>
<reference evidence="7" key="2">
    <citation type="submission" date="2007-04" db="EMBL/GenBank/DDBJ databases">
        <title>The genome of the human body louse.</title>
        <authorList>
            <consortium name="The Human Body Louse Genome Consortium"/>
            <person name="Kirkness E."/>
            <person name="Walenz B."/>
            <person name="Hass B."/>
            <person name="Bruggner R."/>
            <person name="Strausberg R."/>
        </authorList>
    </citation>
    <scope>NUCLEOTIDE SEQUENCE</scope>
    <source>
        <strain evidence="7">USDA</strain>
    </source>
</reference>
<dbReference type="AlphaFoldDB" id="E0VLU0"/>
<sequence length="684" mass="78428">MGVSEVTCSCKSWGKQVFQMEQIKAEKSVWHKNCFRCKECNKQLSVDTYSSNEGVLYCKPHFKELFKPKAVMDDETEPTSDKSDLGLDELASLNVKSRYQVFEKGEETTNSVLEKSPSNISVKKSPSILSKLAKFQKKGIDVGVRDEDLNGLPVEQSSTSSEDEEDETEETSASKQIVKSKKIKERPMSFSKMDDVKSVWENGVTKTREEMREERKAEIHQIRSKLFMGKQVKMKEAYEQAVRDSENSSPKKSIEVRCEKAKSIKECFEKGEPLNNVDDDNNENEEKKKVVEDDLSLFEAGISKKSRSMFLELDKSAKTQAATVVKKPSIKTSGPASKPQETHSKIPCPTDPPVMPKCKALMKIFMYPQDPQRHQNTGKLYTFKGIGLWKDRTNRSKKKINFYCEIKSEIDRMSAVRRFVKNQVSHTVTSDNIVKSSDTVEDVQIETADISSKFKFFESYKEPEREKKRFRITPPREGQVKEESPEKEIARDPNVIRSCDKVDNEIIRTNTTAKMLSLFRQMEEKTEEIPEGPKPLKRFTPPPDYKQESEEDSGESEESGEEEDEEEQEEEHVETNSNIIRASDKVEDEYLKQAANAARAKQLRAKFEKWEEKEKAQEENSIQNKINGSVVNNSVNTENSENVEVTSIECTKSLRARFESMKGESDFPKEKLTRPKVNRFVVCY</sequence>
<proteinExistence type="predicted"/>
<evidence type="ECO:0000313" key="8">
    <source>
        <dbReference type="EnsemblMetazoa" id="PHUM293960-PA"/>
    </source>
</evidence>
<reference evidence="8" key="3">
    <citation type="submission" date="2021-02" db="UniProtKB">
        <authorList>
            <consortium name="EnsemblMetazoa"/>
        </authorList>
    </citation>
    <scope>IDENTIFICATION</scope>
    <source>
        <strain evidence="8">USDA</strain>
    </source>
</reference>
<dbReference type="Proteomes" id="UP000009046">
    <property type="component" value="Unassembled WGS sequence"/>
</dbReference>
<dbReference type="PANTHER" id="PTHR24206">
    <property type="entry name" value="OS06G0237300 PROTEIN"/>
    <property type="match status" value="1"/>
</dbReference>
<dbReference type="PROSITE" id="PS50023">
    <property type="entry name" value="LIM_DOMAIN_2"/>
    <property type="match status" value="1"/>
</dbReference>
<dbReference type="SMART" id="SM00132">
    <property type="entry name" value="LIM"/>
    <property type="match status" value="1"/>
</dbReference>
<feature type="compositionally biased region" description="Acidic residues" evidence="5">
    <location>
        <begin position="549"/>
        <end position="572"/>
    </location>
</feature>
<keyword evidence="2 4" id="KW-0862">Zinc</keyword>
<feature type="region of interest" description="Disordered" evidence="5">
    <location>
        <begin position="522"/>
        <end position="583"/>
    </location>
</feature>
<evidence type="ECO:0000313" key="9">
    <source>
        <dbReference type="Proteomes" id="UP000009046"/>
    </source>
</evidence>
<feature type="region of interest" description="Disordered" evidence="5">
    <location>
        <begin position="324"/>
        <end position="351"/>
    </location>
</feature>
<dbReference type="GO" id="GO:0046872">
    <property type="term" value="F:metal ion binding"/>
    <property type="evidence" value="ECO:0007669"/>
    <property type="project" value="UniProtKB-KW"/>
</dbReference>
<evidence type="ECO:0000259" key="6">
    <source>
        <dbReference type="PROSITE" id="PS50023"/>
    </source>
</evidence>
<dbReference type="RefSeq" id="XP_002427084.1">
    <property type="nucleotide sequence ID" value="XM_002427039.1"/>
</dbReference>
<name>E0VLU0_PEDHC</name>
<dbReference type="Pfam" id="PF00412">
    <property type="entry name" value="LIM"/>
    <property type="match status" value="1"/>
</dbReference>
<protein>
    <submittedName>
        <fullName evidence="7 8">Triadin, putative</fullName>
    </submittedName>
</protein>
<dbReference type="eggNOG" id="KOG1700">
    <property type="taxonomic scope" value="Eukaryota"/>
</dbReference>
<dbReference type="HOGENOM" id="CLU_025595_0_0_1"/>
<dbReference type="VEuPathDB" id="VectorBase:PHUM293960"/>
<dbReference type="InParanoid" id="E0VLU0"/>
<gene>
    <name evidence="8" type="primary">8229717</name>
    <name evidence="7" type="ORF">Phum_PHUM293960</name>
</gene>
<dbReference type="EMBL" id="AAZO01003405">
    <property type="status" value="NOT_ANNOTATED_CDS"/>
    <property type="molecule type" value="Genomic_DNA"/>
</dbReference>
<evidence type="ECO:0000256" key="1">
    <source>
        <dbReference type="ARBA" id="ARBA00022723"/>
    </source>
</evidence>
<reference evidence="7" key="1">
    <citation type="submission" date="2007-04" db="EMBL/GenBank/DDBJ databases">
        <title>Annotation of Pediculus humanus corporis strain USDA.</title>
        <authorList>
            <person name="Kirkness E."/>
            <person name="Hannick L."/>
            <person name="Hass B."/>
            <person name="Bruggner R."/>
            <person name="Lawson D."/>
            <person name="Bidwell S."/>
            <person name="Joardar V."/>
            <person name="Caler E."/>
            <person name="Walenz B."/>
            <person name="Inman J."/>
            <person name="Schobel S."/>
            <person name="Galinsky K."/>
            <person name="Amedeo P."/>
            <person name="Strausberg R."/>
        </authorList>
    </citation>
    <scope>NUCLEOTIDE SEQUENCE</scope>
    <source>
        <strain evidence="7">USDA</strain>
    </source>
</reference>
<dbReference type="EMBL" id="DS235281">
    <property type="protein sequence ID" value="EEB14346.1"/>
    <property type="molecule type" value="Genomic_DNA"/>
</dbReference>
<evidence type="ECO:0000256" key="4">
    <source>
        <dbReference type="PROSITE-ProRule" id="PRU00125"/>
    </source>
</evidence>
<keyword evidence="3 4" id="KW-0440">LIM domain</keyword>
<evidence type="ECO:0000313" key="7">
    <source>
        <dbReference type="EMBL" id="EEB14346.1"/>
    </source>
</evidence>
<dbReference type="Gene3D" id="2.10.110.10">
    <property type="entry name" value="Cysteine Rich Protein"/>
    <property type="match status" value="1"/>
</dbReference>
<evidence type="ECO:0000256" key="3">
    <source>
        <dbReference type="ARBA" id="ARBA00023038"/>
    </source>
</evidence>
<evidence type="ECO:0000256" key="2">
    <source>
        <dbReference type="ARBA" id="ARBA00022833"/>
    </source>
</evidence>
<dbReference type="OrthoDB" id="25654at2759"/>
<feature type="region of interest" description="Disordered" evidence="5">
    <location>
        <begin position="466"/>
        <end position="495"/>
    </location>
</feature>
<dbReference type="GeneID" id="8229717"/>
<dbReference type="CTD" id="8229717"/>
<keyword evidence="9" id="KW-1185">Reference proteome</keyword>
<organism>
    <name type="scientific">Pediculus humanus subsp. corporis</name>
    <name type="common">Body louse</name>
    <dbReference type="NCBI Taxonomy" id="121224"/>
    <lineage>
        <taxon>Eukaryota</taxon>
        <taxon>Metazoa</taxon>
        <taxon>Ecdysozoa</taxon>
        <taxon>Arthropoda</taxon>
        <taxon>Hexapoda</taxon>
        <taxon>Insecta</taxon>
        <taxon>Pterygota</taxon>
        <taxon>Neoptera</taxon>
        <taxon>Paraneoptera</taxon>
        <taxon>Psocodea</taxon>
        <taxon>Troctomorpha</taxon>
        <taxon>Phthiraptera</taxon>
        <taxon>Anoplura</taxon>
        <taxon>Pediculidae</taxon>
        <taxon>Pediculus</taxon>
    </lineage>
</organism>
<dbReference type="EMBL" id="AAZO01003406">
    <property type="status" value="NOT_ANNOTATED_CDS"/>
    <property type="molecule type" value="Genomic_DNA"/>
</dbReference>
<dbReference type="KEGG" id="phu:Phum_PHUM293960"/>
<feature type="region of interest" description="Disordered" evidence="5">
    <location>
        <begin position="146"/>
        <end position="194"/>
    </location>
</feature>
<feature type="domain" description="LIM zinc-binding" evidence="6">
    <location>
        <begin position="8"/>
        <end position="68"/>
    </location>
</feature>
<dbReference type="EnsemblMetazoa" id="PHUM293960-RA">
    <property type="protein sequence ID" value="PHUM293960-PA"/>
    <property type="gene ID" value="PHUM293960"/>
</dbReference>
<dbReference type="SUPFAM" id="SSF57716">
    <property type="entry name" value="Glucocorticoid receptor-like (DNA-binding domain)"/>
    <property type="match status" value="1"/>
</dbReference>
<dbReference type="FunCoup" id="E0VLU0">
    <property type="interactions" value="21"/>
</dbReference>
<accession>E0VLU0</accession>
<feature type="compositionally biased region" description="Basic and acidic residues" evidence="5">
    <location>
        <begin position="478"/>
        <end position="491"/>
    </location>
</feature>
<evidence type="ECO:0000256" key="5">
    <source>
        <dbReference type="SAM" id="MobiDB-lite"/>
    </source>
</evidence>
<feature type="compositionally biased region" description="Acidic residues" evidence="5">
    <location>
        <begin position="161"/>
        <end position="170"/>
    </location>
</feature>